<dbReference type="InParanoid" id="Q8EUX5"/>
<proteinExistence type="predicted"/>
<evidence type="ECO:0000256" key="1">
    <source>
        <dbReference type="SAM" id="Phobius"/>
    </source>
</evidence>
<protein>
    <submittedName>
        <fullName evidence="2">Uncharacterized protein</fullName>
    </submittedName>
</protein>
<reference evidence="2 3" key="1">
    <citation type="journal article" date="2002" name="Nucleic Acids Res.">
        <title>The complete genomic sequence of Mycoplasma penetrans, an intracellular bacterial pathogen in humans.</title>
        <authorList>
            <person name="Sasaki Y."/>
            <person name="Ishikawa J."/>
            <person name="Yamashita A."/>
            <person name="Oshima K."/>
            <person name="Kenri T."/>
            <person name="Furuya K."/>
            <person name="Yoshino C."/>
            <person name="Horino A."/>
            <person name="Shiba T."/>
            <person name="Sasaki T."/>
            <person name="Hattori M."/>
        </authorList>
    </citation>
    <scope>NUCLEOTIDE SEQUENCE [LARGE SCALE GENOMIC DNA]</scope>
    <source>
        <strain evidence="2 3">HF-2</strain>
    </source>
</reference>
<dbReference type="AlphaFoldDB" id="Q8EUX5"/>
<sequence>MISRKSLHRIIFSLLTTTIASSFAGFMVGFNNLNKSISSHNLNANSNSVVSSSSNTRASGTWNDESLIAKNDYLSNVNMPNGYLTISETDKTINLITWFGTQSWSYNVANSPFLAQGITGYNAANSTLVIHVYYLANYDRVLVYGTVNSTTTYVFQLNSDGTEYYVNNDDSNKVRNSSLISGRDTGVIGSAYSINLLNDNSAIILPKNFDKNVSTISATKFTFNSFTATPINYDLTGWSTSTDRVPSTAYSTWTFGSIIGVSESSDGSTSYLITKASSANGSTGQTLVHLVYFKFTNNVYETMISKTISHLTTSTVDLEKAYFKMLTTVRDSVPYSYVALVNNISDPNSVKLGAYSGATSSPLDDNNTTLFEFAPNSGTISNFFVMKKAAASIMDIFINPYNSRPYAVIKNYNANNFYFSDLLNNKANAANGPDNYLLSVKKWSNFPSVTSSSDNSRIDLIWRPIFESGVTTPRTVNGIVSVLRYADDATTTVSSSITYRFGVTDFTTASQTTTFIVFNASVINSYQNLTSQYYYLLPQDITNDIFEKFIYLTNADGSGTSANRPFNSNITIPNNSLTINNTNGTLSGTINLNITKWWLTSAAGTGTSNIYTIPVSVNLTGLATNSSLNFQIVNSKDINTTKYNKILEFQRTKYPNEITAQEILDNFIVFGNSLRLTTANVLMINANSNSGNTTPQSDQYITVTANNDDGTLAISWNLTSIISPSITVKSGSYTFNNFKHLNAWNQITLNDRVWNTLKTSKSPFQINVEDIISALNLSSGYVNDPSYWTWSPTYSESNNKVNYVKQSVDGNFTGTITYNRDKAGVPSTVPESYTKFEITSTHGTGFLTIDKLLGSHFETTLYYNENAASKLASSYDLSKVESDFANILENSLVFYNGWTTSSSVNYQITSTNNSQIVFSLSYKDNIETNLKKADGTNLVLDSEWINGIQSSNNNVLNLASSYSFAYNLTSVEYNYNLTTVDNKIDIKSVLNSSTTSSIDYTGMKASKFISSFYNGQTNSYDNFLKAFDLVKLPTNTSAINYYYISDVQLTSDDVNGTVTIYYTFTFPNAGDVEGSSSTSSIILSGFLTNQSFSNNWLIICSAIVGIILLMLASGSTSIFVYKKRMNKKRINYGLGSKDYELNLEKVQRNFSKSDIHKHRVRNTINSYHYGNQNSRANRDLKTYSKKLEEVKKMKK</sequence>
<evidence type="ECO:0000313" key="2">
    <source>
        <dbReference type="EMBL" id="BAC44586.1"/>
    </source>
</evidence>
<dbReference type="eggNOG" id="ENOG5031ZA6">
    <property type="taxonomic scope" value="Bacteria"/>
</dbReference>
<dbReference type="RefSeq" id="WP_011077615.1">
    <property type="nucleotide sequence ID" value="NC_004432.1"/>
</dbReference>
<keyword evidence="1" id="KW-0812">Transmembrane</keyword>
<feature type="transmembrane region" description="Helical" evidence="1">
    <location>
        <begin position="1096"/>
        <end position="1121"/>
    </location>
</feature>
<evidence type="ECO:0000313" key="3">
    <source>
        <dbReference type="Proteomes" id="UP000002522"/>
    </source>
</evidence>
<name>Q8EUX5_MALP2</name>
<keyword evidence="1" id="KW-0472">Membrane</keyword>
<dbReference type="KEGG" id="mpe:MYPE7930"/>
<organism evidence="2 3">
    <name type="scientific">Malacoplasma penetrans (strain HF-2)</name>
    <name type="common">Mycoplasma penetrans</name>
    <dbReference type="NCBI Taxonomy" id="272633"/>
    <lineage>
        <taxon>Bacteria</taxon>
        <taxon>Bacillati</taxon>
        <taxon>Mycoplasmatota</taxon>
        <taxon>Mycoplasmoidales</taxon>
        <taxon>Mycoplasmoidaceae</taxon>
        <taxon>Malacoplasma</taxon>
    </lineage>
</organism>
<dbReference type="HOGENOM" id="CLU_273720_0_0_14"/>
<gene>
    <name evidence="2" type="ordered locus">MYPE7930</name>
</gene>
<dbReference type="Proteomes" id="UP000002522">
    <property type="component" value="Chromosome"/>
</dbReference>
<dbReference type="EMBL" id="BA000026">
    <property type="protein sequence ID" value="BAC44586.1"/>
    <property type="molecule type" value="Genomic_DNA"/>
</dbReference>
<keyword evidence="3" id="KW-1185">Reference proteome</keyword>
<accession>Q8EUX5</accession>
<keyword evidence="1" id="KW-1133">Transmembrane helix</keyword>
<dbReference type="STRING" id="272633.gene:10731915"/>